<feature type="transmembrane region" description="Helical" evidence="6">
    <location>
        <begin position="345"/>
        <end position="367"/>
    </location>
</feature>
<feature type="transmembrane region" description="Helical" evidence="6">
    <location>
        <begin position="126"/>
        <end position="145"/>
    </location>
</feature>
<dbReference type="InterPro" id="IPR050833">
    <property type="entry name" value="Poly_Biosynth_Transport"/>
</dbReference>
<evidence type="ECO:0000256" key="2">
    <source>
        <dbReference type="ARBA" id="ARBA00022475"/>
    </source>
</evidence>
<dbReference type="OrthoDB" id="5365632at2"/>
<name>A0A1I2CNZ8_9FLAO</name>
<dbReference type="PANTHER" id="PTHR30250">
    <property type="entry name" value="PST FAMILY PREDICTED COLANIC ACID TRANSPORTER"/>
    <property type="match status" value="1"/>
</dbReference>
<gene>
    <name evidence="7" type="ORF">SAMN04488131_103116</name>
</gene>
<keyword evidence="5 6" id="KW-0472">Membrane</keyword>
<evidence type="ECO:0000256" key="4">
    <source>
        <dbReference type="ARBA" id="ARBA00022989"/>
    </source>
</evidence>
<keyword evidence="2" id="KW-1003">Cell membrane</keyword>
<feature type="transmembrane region" description="Helical" evidence="6">
    <location>
        <begin position="225"/>
        <end position="244"/>
    </location>
</feature>
<evidence type="ECO:0000256" key="6">
    <source>
        <dbReference type="SAM" id="Phobius"/>
    </source>
</evidence>
<evidence type="ECO:0000256" key="1">
    <source>
        <dbReference type="ARBA" id="ARBA00004651"/>
    </source>
</evidence>
<feature type="transmembrane region" description="Helical" evidence="6">
    <location>
        <begin position="305"/>
        <end position="325"/>
    </location>
</feature>
<feature type="transmembrane region" description="Helical" evidence="6">
    <location>
        <begin position="12"/>
        <end position="32"/>
    </location>
</feature>
<dbReference type="AlphaFoldDB" id="A0A1I2CNZ8"/>
<keyword evidence="3 6" id="KW-0812">Transmembrane</keyword>
<feature type="transmembrane region" description="Helical" evidence="6">
    <location>
        <begin position="44"/>
        <end position="69"/>
    </location>
</feature>
<dbReference type="STRING" id="935223.SAMN04488131_103116"/>
<feature type="transmembrane region" description="Helical" evidence="6">
    <location>
        <begin position="186"/>
        <end position="205"/>
    </location>
</feature>
<feature type="transmembrane region" description="Helical" evidence="6">
    <location>
        <begin position="405"/>
        <end position="426"/>
    </location>
</feature>
<feature type="transmembrane region" description="Helical" evidence="6">
    <location>
        <begin position="379"/>
        <end position="399"/>
    </location>
</feature>
<feature type="transmembrane region" description="Helical" evidence="6">
    <location>
        <begin position="462"/>
        <end position="484"/>
    </location>
</feature>
<organism evidence="7 8">
    <name type="scientific">Flavobacterium xueshanense</name>
    <dbReference type="NCBI Taxonomy" id="935223"/>
    <lineage>
        <taxon>Bacteria</taxon>
        <taxon>Pseudomonadati</taxon>
        <taxon>Bacteroidota</taxon>
        <taxon>Flavobacteriia</taxon>
        <taxon>Flavobacteriales</taxon>
        <taxon>Flavobacteriaceae</taxon>
        <taxon>Flavobacterium</taxon>
    </lineage>
</organism>
<sequence length="511" mass="57308">MSENSTIVKNSLVLYIRLIFVSVIGLVSSRFILQALGVSDFGLYNVVGGVVTMMSFLNIVMISTTYRFIAFEIVRGKLEDVNKVFNISLIIHLVLALLVVIFALTFGVYYIKFFLKVDNGKLDDAFFVFFFSVLGVVLSIITIPYQGLLTAKEKFTITAPIEIIKSLISLVAIILIMNYSGNRLRLYAVLVSVVTSIPPVLYYLYCRYNFSSITNWKVQKDKSKYKEMMGFSGWIMIGAGASVGETQGSALIINSFFGTILNSGFGIASQVNSFVKMFSQSLSQAVIPQITKSYSSGRTDRTAQLVIYASKYSFFLMLIPSLPLLLETNFILNLWLTVVPIFTKIFIQIMLVNALITTMSAGVPAAIQATGKIKYFQIVLSSIMLLGLPAAYIAFTFGLPPYSILIVYTCTSIIIFIVQLVMLKIILNFNIEFFIKKAFFKMMLVSIFVSPLFIIRDFFDAGLLRFLCMGTLSIVWLLAAVYIIGIERNETALISSFFQKIKETYFKKKLK</sequence>
<dbReference type="EMBL" id="FONQ01000003">
    <property type="protein sequence ID" value="SFE69513.1"/>
    <property type="molecule type" value="Genomic_DNA"/>
</dbReference>
<feature type="transmembrane region" description="Helical" evidence="6">
    <location>
        <begin position="438"/>
        <end position="456"/>
    </location>
</feature>
<reference evidence="8" key="1">
    <citation type="submission" date="2016-10" db="EMBL/GenBank/DDBJ databases">
        <authorList>
            <person name="Varghese N."/>
            <person name="Submissions S."/>
        </authorList>
    </citation>
    <scope>NUCLEOTIDE SEQUENCE [LARGE SCALE GENOMIC DNA]</scope>
    <source>
        <strain evidence="8">CGMCC 1.9227</strain>
    </source>
</reference>
<proteinExistence type="predicted"/>
<keyword evidence="4 6" id="KW-1133">Transmembrane helix</keyword>
<keyword evidence="8" id="KW-1185">Reference proteome</keyword>
<dbReference type="PANTHER" id="PTHR30250:SF26">
    <property type="entry name" value="PSMA PROTEIN"/>
    <property type="match status" value="1"/>
</dbReference>
<dbReference type="RefSeq" id="WP_091203629.1">
    <property type="nucleotide sequence ID" value="NZ_FONQ01000003.1"/>
</dbReference>
<dbReference type="GO" id="GO:0005886">
    <property type="term" value="C:plasma membrane"/>
    <property type="evidence" value="ECO:0007669"/>
    <property type="project" value="UniProtKB-SubCell"/>
</dbReference>
<comment type="subcellular location">
    <subcellularLocation>
        <location evidence="1">Cell membrane</location>
        <topology evidence="1">Multi-pass membrane protein</topology>
    </subcellularLocation>
</comment>
<evidence type="ECO:0000313" key="7">
    <source>
        <dbReference type="EMBL" id="SFE69513.1"/>
    </source>
</evidence>
<evidence type="ECO:0000256" key="5">
    <source>
        <dbReference type="ARBA" id="ARBA00023136"/>
    </source>
</evidence>
<feature type="transmembrane region" description="Helical" evidence="6">
    <location>
        <begin position="89"/>
        <end position="111"/>
    </location>
</feature>
<evidence type="ECO:0000313" key="8">
    <source>
        <dbReference type="Proteomes" id="UP000198596"/>
    </source>
</evidence>
<dbReference type="Proteomes" id="UP000198596">
    <property type="component" value="Unassembled WGS sequence"/>
</dbReference>
<feature type="transmembrane region" description="Helical" evidence="6">
    <location>
        <begin position="157"/>
        <end position="180"/>
    </location>
</feature>
<evidence type="ECO:0000256" key="3">
    <source>
        <dbReference type="ARBA" id="ARBA00022692"/>
    </source>
</evidence>
<accession>A0A1I2CNZ8</accession>
<protein>
    <submittedName>
        <fullName evidence="7">Na+-driven multidrug efflux pump</fullName>
    </submittedName>
</protein>